<evidence type="ECO:0000259" key="3">
    <source>
        <dbReference type="Pfam" id="PF24883"/>
    </source>
</evidence>
<keyword evidence="6" id="KW-1185">Reference proteome</keyword>
<reference evidence="5 6" key="1">
    <citation type="journal article" date="2021" name="BMC Genomics">
        <title>Telomere-to-telomere genome assembly of asparaginase-producing Trichoderma simmonsii.</title>
        <authorList>
            <person name="Chung D."/>
            <person name="Kwon Y.M."/>
            <person name="Yang Y."/>
        </authorList>
    </citation>
    <scope>NUCLEOTIDE SEQUENCE [LARGE SCALE GENOMIC DNA]</scope>
    <source>
        <strain evidence="5 6">GH-Sj1</strain>
    </source>
</reference>
<evidence type="ECO:0000259" key="4">
    <source>
        <dbReference type="Pfam" id="PF25053"/>
    </source>
</evidence>
<evidence type="ECO:0000313" key="5">
    <source>
        <dbReference type="EMBL" id="QYT02025.1"/>
    </source>
</evidence>
<evidence type="ECO:0000256" key="1">
    <source>
        <dbReference type="ARBA" id="ARBA00022737"/>
    </source>
</evidence>
<gene>
    <name evidence="5" type="ORF">H0G86_009030</name>
</gene>
<dbReference type="InterPro" id="IPR056884">
    <property type="entry name" value="NPHP3-like_N"/>
</dbReference>
<feature type="region of interest" description="Disordered" evidence="2">
    <location>
        <begin position="286"/>
        <end position="307"/>
    </location>
</feature>
<evidence type="ECO:0000256" key="2">
    <source>
        <dbReference type="SAM" id="MobiDB-lite"/>
    </source>
</evidence>
<dbReference type="PANTHER" id="PTHR10039:SF5">
    <property type="entry name" value="NACHT DOMAIN-CONTAINING PROTEIN"/>
    <property type="match status" value="1"/>
</dbReference>
<accession>A0A8G0LJL0</accession>
<dbReference type="PANTHER" id="PTHR10039">
    <property type="entry name" value="AMELOGENIN"/>
    <property type="match status" value="1"/>
</dbReference>
<dbReference type="AlphaFoldDB" id="A0A8G0LJL0"/>
<evidence type="ECO:0000313" key="6">
    <source>
        <dbReference type="Proteomes" id="UP000826661"/>
    </source>
</evidence>
<keyword evidence="1" id="KW-0677">Repeat</keyword>
<proteinExistence type="predicted"/>
<dbReference type="Pfam" id="PF25053">
    <property type="entry name" value="DUF7791"/>
    <property type="match status" value="1"/>
</dbReference>
<organism evidence="5 6">
    <name type="scientific">Trichoderma simmonsii</name>
    <dbReference type="NCBI Taxonomy" id="1491479"/>
    <lineage>
        <taxon>Eukaryota</taxon>
        <taxon>Fungi</taxon>
        <taxon>Dikarya</taxon>
        <taxon>Ascomycota</taxon>
        <taxon>Pezizomycotina</taxon>
        <taxon>Sordariomycetes</taxon>
        <taxon>Hypocreomycetidae</taxon>
        <taxon>Hypocreales</taxon>
        <taxon>Hypocreaceae</taxon>
        <taxon>Trichoderma</taxon>
    </lineage>
</organism>
<dbReference type="Gene3D" id="3.40.50.300">
    <property type="entry name" value="P-loop containing nucleotide triphosphate hydrolases"/>
    <property type="match status" value="1"/>
</dbReference>
<dbReference type="SUPFAM" id="SSF52540">
    <property type="entry name" value="P-loop containing nucleoside triphosphate hydrolases"/>
    <property type="match status" value="1"/>
</dbReference>
<dbReference type="InterPro" id="IPR027417">
    <property type="entry name" value="P-loop_NTPase"/>
</dbReference>
<dbReference type="EMBL" id="CP075868">
    <property type="protein sequence ID" value="QYT02025.1"/>
    <property type="molecule type" value="Genomic_DNA"/>
</dbReference>
<name>A0A8G0LJL0_9HYPO</name>
<feature type="domain" description="DUF7791" evidence="4">
    <location>
        <begin position="688"/>
        <end position="823"/>
    </location>
</feature>
<dbReference type="Pfam" id="PF24883">
    <property type="entry name" value="NPHP3_N"/>
    <property type="match status" value="1"/>
</dbReference>
<dbReference type="InterPro" id="IPR056693">
    <property type="entry name" value="DUF7791"/>
</dbReference>
<protein>
    <submittedName>
        <fullName evidence="5">NACHT domain-containing protein</fullName>
    </submittedName>
</protein>
<dbReference type="Proteomes" id="UP000826661">
    <property type="component" value="Chromosome V"/>
</dbReference>
<feature type="domain" description="Nephrocystin 3-like N-terminal" evidence="3">
    <location>
        <begin position="413"/>
        <end position="578"/>
    </location>
</feature>
<sequence>MDPFSSLNLARSTIQLIDWSSKLLSGAYEIYHSPDGLTEDDAELGERTAILRKLAFGLANRSSGHVADGKCEPLPSQPVAAPDVVGGSLEEENGIAENPVQEKKTTPHKDELKDVMIQLLNHEDNDMPMGAGNKLEVDQAYRKLQKLTSKMKTSAKAFVAEDVPRSEQEQNLQRVAKGCGDIAKRLEATLKQLRVDPKNAKFRKISSFRQAFVKLCSQRKIDGMERSLDKYRTDLILQLSVIMSDQQSSVVRELRTLRDASSRLGSAYEEHLDNISKSFRLIQTQATEDAEQRRQNPAAYKTYNDDEETEGKKFSLFSLHKSYGASEKGGPSQSQNNIAVDDEIPQAFQYLAETLRSLVTTATEVAVAQRVLSGLHYQTMTMRIESVFEAYKDTYEWIFKPRWAKNTKGIKVHFAEWLAEKDGIFWVSGKPGSGKSTLMKFLCDHHCTAEALANWARPLNPVMSTHFFWSSGTTMQKSQEGLLRSLLYDVFKKSPKIMKMVCPQRWEASRRGEGDLEPWTLSELRRTLSTLATCHGLGYKFCFFIDGLDEYEGDHSEIIAMLRSLATSPHIKLCVSSRPWNVFEDEYGKTIDRKLYLQDLTSRDIRHYVQRKLEEHPNWKVLPSEEHLYKTLLEEVTTKAQGVFLWVYLVIRSLYEGLTNGDSLPALERRTRDLPADLESFFKHMLDSVEPFYHTQMVRTFQVAMGSRSPLPLMIYSFLDEDFENQNFALQIPVKQMPMVEVVRRQDQLRRRLNGRCKGLLEVCRNSNEGPYMGHRVDFLHRTVRDFLRTKEMSDFLAEKAGGHGGPNTLVFKSFVPLIKSIPWEEIDVSEGGLLSRMLGDAMHYAYKAELESGEPQVELLDDLHRTLKFYATTTGKPIPWYQDCYTPSDDGTGYAPCQTFLEFAIQNGLCLYVRDQLRREYQPLEAQQPLLHCAIAHLPGYTIREPDLTPMIRVLLEERESCHAELLKQDAWRSFIMALVKILLDEQNSLEIKVIWMIEHRQDMIQLLLAAGADANAQWKDSLPVWHHLLVAIAGSPLLPNSDIVQITRYFLDAGASLSGPNWSASDAFTKSLLERCSNSETPHEYAHLDFLVQIYCLLISKGMELKPSEKLLIHQRLPGRLSESISAAIDQQKLEKKVKSQAAAKGSQNWTWTSWLGVLW</sequence>